<dbReference type="GO" id="GO:0048487">
    <property type="term" value="F:beta-tubulin binding"/>
    <property type="evidence" value="ECO:0007669"/>
    <property type="project" value="InterPro"/>
</dbReference>
<feature type="repeat" description="HEAT" evidence="2">
    <location>
        <begin position="423"/>
        <end position="460"/>
    </location>
</feature>
<dbReference type="EMBL" id="CM003536">
    <property type="protein sequence ID" value="RCV42197.1"/>
    <property type="molecule type" value="Genomic_DNA"/>
</dbReference>
<sequence length="1292" mass="142022">MEEAAAASAAPEPNAATLALSEPAGAVADGEASIDPTAVGEASIDPTAVGDDEQDSKEVVLRRYFLHEWELVSVILRRIVTGGGVAEPADVHRIRSIMDKYQEEGQLLEPYLESIVSPLMSLVRSKTMELGAGTNELLNIIKPLCIIIYTLVTVCGYKSVIKFFPHQVSDLELAVALLEKCHTISSTTALRQESTGEMETKCVVLLWLYILVLIPFDISTVDTSIASADSVDGTEVVPLVTKILDICKDYLSSSGPMRRISGLLLARLLTRPDMANAFSSFMEWAHNMLLSVTDDFVGQFRSIGIVEALASIFKIGNRRMLYDAVSVTWNDCSVVMKTNVSARSPLLRKFLVKLAQRIALISLPPLSPSWQYKSISSSLGANLSSSTTGQLYSSGSSEQANIDQTDVCFLEEVMDVPEIVEEIIDLLLTGLRDSDTIVRWSAAKGIGRITARLTPTLSEEVISSILQLFSPGEGDGSWHGGCLALAELSRRGLLLPSSFPDVIPVIIKALHYDVRRGPHSIGSHVRDAAAYVCWAFGRAYTNYDMKAVLEQLAPHLLTVACYDREVNCRRAASAAFQENVGRQGTFPHGIDIVNTTDYFALASRSNSYLNVAVSVAQYKEYLYPFADELLCNKITHWEKSLRELAAQALSLLVQYDMDYFGGHALEKLVPCTLSSDLCTRHGATLAAGEVALRLYQLGFTFSTDMQKALSGIVPAIEKARLYRGKGGEIMRSAVSRFISCISIAGISLNEKIKKSLLETLNENLRHPNSQIQCAAVDALKNFIPTYLVSSGEKIANDIISKYVALLDDPNLAARRGAALALGILPYKFLVLKWMPVMSKLCSSCTIEDKPDDPDAEARVNSVRGLISVCETLTASFDQSSDGGDSIYAYIKDYVMQALFRALDDYAVDNRGDVGSWVREAAMDALERCTFILCRRDIVALRTLPASGLESELSEMEVNASSTTHRLFDSGIAQDLVAGIAKQAVEKIDKMREIAIKTLQRILYHQEHLIPFIPRRELLEEIIPSSTDLEWAVPTVSYPRLVKLLQVSCYSKAVLSGLVIATGGLQESLKKASTSALVGYLEDSTINTDCEGKSREYMLSCDLLWVLQRYRKCDRVITPTLKTIEALFSKKVFLNREGYSEFYSGLVDSVGSELKGSKDFTKLCAGLSILGYISSQSDGTCTKAFSQLLTFLGHRYPKIRKAAADQVYLVLLQNDDLIPSENIDKTQELLAETCWEGNLEEARCKRSQINEMAGFRIATSLKSENQETRAAVQNAVSTDENKSYSSLVDFSGY</sequence>
<dbReference type="OrthoDB" id="10253476at2759"/>
<evidence type="ECO:0000259" key="4">
    <source>
        <dbReference type="Pfam" id="PF12612"/>
    </source>
</evidence>
<organism evidence="6">
    <name type="scientific">Setaria italica</name>
    <name type="common">Foxtail millet</name>
    <name type="synonym">Panicum italicum</name>
    <dbReference type="NCBI Taxonomy" id="4555"/>
    <lineage>
        <taxon>Eukaryota</taxon>
        <taxon>Viridiplantae</taxon>
        <taxon>Streptophyta</taxon>
        <taxon>Embryophyta</taxon>
        <taxon>Tracheophyta</taxon>
        <taxon>Spermatophyta</taxon>
        <taxon>Magnoliopsida</taxon>
        <taxon>Liliopsida</taxon>
        <taxon>Poales</taxon>
        <taxon>Poaceae</taxon>
        <taxon>PACMAD clade</taxon>
        <taxon>Panicoideae</taxon>
        <taxon>Panicodae</taxon>
        <taxon>Paniceae</taxon>
        <taxon>Cenchrinae</taxon>
        <taxon>Setaria</taxon>
    </lineage>
</organism>
<name>A0A368SIE6_SETIT</name>
<dbReference type="PANTHER" id="PTHR12658:SF0">
    <property type="entry name" value="TUBULIN-SPECIFIC CHAPERONE D"/>
    <property type="match status" value="1"/>
</dbReference>
<dbReference type="STRING" id="4555.A0A368SIE6"/>
<dbReference type="GO" id="GO:0007021">
    <property type="term" value="P:tubulin complex assembly"/>
    <property type="evidence" value="ECO:0007669"/>
    <property type="project" value="InterPro"/>
</dbReference>
<evidence type="ECO:0000256" key="2">
    <source>
        <dbReference type="PROSITE-ProRule" id="PRU00103"/>
    </source>
</evidence>
<feature type="domain" description="Tubulin-folding cofactor D C-terminal" evidence="4">
    <location>
        <begin position="973"/>
        <end position="1161"/>
    </location>
</feature>
<reference evidence="6" key="2">
    <citation type="submission" date="2015-07" db="EMBL/GenBank/DDBJ databases">
        <authorList>
            <person name="Noorani M."/>
        </authorList>
    </citation>
    <scope>NUCLEOTIDE SEQUENCE</scope>
    <source>
        <strain evidence="6">Yugu1</strain>
    </source>
</reference>
<reference evidence="6" key="1">
    <citation type="journal article" date="2012" name="Nat. Biotechnol.">
        <title>Reference genome sequence of the model plant Setaria.</title>
        <authorList>
            <person name="Bennetzen J.L."/>
            <person name="Schmutz J."/>
            <person name="Wang H."/>
            <person name="Percifield R."/>
            <person name="Hawkins J."/>
            <person name="Pontaroli A.C."/>
            <person name="Estep M."/>
            <person name="Feng L."/>
            <person name="Vaughn J.N."/>
            <person name="Grimwood J."/>
            <person name="Jenkins J."/>
            <person name="Barry K."/>
            <person name="Lindquist E."/>
            <person name="Hellsten U."/>
            <person name="Deshpande S."/>
            <person name="Wang X."/>
            <person name="Wu X."/>
            <person name="Mitros T."/>
            <person name="Triplett J."/>
            <person name="Yang X."/>
            <person name="Ye C.Y."/>
            <person name="Mauro-Herrera M."/>
            <person name="Wang L."/>
            <person name="Li P."/>
            <person name="Sharma M."/>
            <person name="Sharma R."/>
            <person name="Ronald P.C."/>
            <person name="Panaud O."/>
            <person name="Kellogg E.A."/>
            <person name="Brutnell T.P."/>
            <person name="Doust A.N."/>
            <person name="Tuskan G.A."/>
            <person name="Rokhsar D."/>
            <person name="Devos K.M."/>
        </authorList>
    </citation>
    <scope>NUCLEOTIDE SEQUENCE [LARGE SCALE GENOMIC DNA]</scope>
    <source>
        <strain evidence="6">Yugu1</strain>
    </source>
</reference>
<dbReference type="GO" id="GO:0005096">
    <property type="term" value="F:GTPase activator activity"/>
    <property type="evidence" value="ECO:0007669"/>
    <property type="project" value="InterPro"/>
</dbReference>
<evidence type="ECO:0000259" key="5">
    <source>
        <dbReference type="Pfam" id="PF25767"/>
    </source>
</evidence>
<dbReference type="InterPro" id="IPR022577">
    <property type="entry name" value="TBCD_C"/>
</dbReference>
<dbReference type="InterPro" id="IPR021133">
    <property type="entry name" value="HEAT_type_2"/>
</dbReference>
<proteinExistence type="predicted"/>
<evidence type="ECO:0000256" key="3">
    <source>
        <dbReference type="SAM" id="MobiDB-lite"/>
    </source>
</evidence>
<dbReference type="FunFam" id="1.25.10.10:FF:000457">
    <property type="entry name" value="Tubulin-folding cofactor D"/>
    <property type="match status" value="1"/>
</dbReference>
<dbReference type="InterPro" id="IPR033162">
    <property type="entry name" value="TBCD"/>
</dbReference>
<dbReference type="PANTHER" id="PTHR12658">
    <property type="entry name" value="BETA-TUBULIN COFACTOR D"/>
    <property type="match status" value="1"/>
</dbReference>
<evidence type="ECO:0000313" key="6">
    <source>
        <dbReference type="EMBL" id="RCV42197.1"/>
    </source>
</evidence>
<feature type="region of interest" description="Disordered" evidence="3">
    <location>
        <begin position="1"/>
        <end position="30"/>
    </location>
</feature>
<dbReference type="KEGG" id="sita:101781331"/>
<keyword evidence="1" id="KW-0143">Chaperone</keyword>
<gene>
    <name evidence="6" type="ORF">SETIT_9G197000v2</name>
</gene>
<feature type="compositionally biased region" description="Low complexity" evidence="3">
    <location>
        <begin position="1"/>
        <end position="16"/>
    </location>
</feature>
<dbReference type="Gene3D" id="1.25.10.10">
    <property type="entry name" value="Leucine-rich Repeat Variant"/>
    <property type="match status" value="2"/>
</dbReference>
<accession>A0A368SIE6</accession>
<evidence type="ECO:0000256" key="1">
    <source>
        <dbReference type="ARBA" id="ARBA00023186"/>
    </source>
</evidence>
<dbReference type="SUPFAM" id="SSF48371">
    <property type="entry name" value="ARM repeat"/>
    <property type="match status" value="1"/>
</dbReference>
<dbReference type="Pfam" id="PF12612">
    <property type="entry name" value="TFCD_C"/>
    <property type="match status" value="1"/>
</dbReference>
<dbReference type="Pfam" id="PF25767">
    <property type="entry name" value="ARM_TBCD_2nd"/>
    <property type="match status" value="1"/>
</dbReference>
<dbReference type="GO" id="GO:0007023">
    <property type="term" value="P:post-chaperonin tubulin folding pathway"/>
    <property type="evidence" value="ECO:0007669"/>
    <property type="project" value="InterPro"/>
</dbReference>
<dbReference type="Pfam" id="PF23579">
    <property type="entry name" value="ARM_TBCD"/>
    <property type="match status" value="1"/>
</dbReference>
<dbReference type="InterPro" id="IPR016024">
    <property type="entry name" value="ARM-type_fold"/>
</dbReference>
<feature type="domain" description="Tubulin-folding cofactor D ARM repeats" evidence="5">
    <location>
        <begin position="346"/>
        <end position="590"/>
    </location>
</feature>
<dbReference type="PROSITE" id="PS50077">
    <property type="entry name" value="HEAT_REPEAT"/>
    <property type="match status" value="1"/>
</dbReference>
<dbReference type="InterPro" id="IPR011989">
    <property type="entry name" value="ARM-like"/>
</dbReference>
<dbReference type="InterPro" id="IPR058033">
    <property type="entry name" value="ARM_TBCD_2nd"/>
</dbReference>
<protein>
    <submittedName>
        <fullName evidence="6">Uncharacterized protein</fullName>
    </submittedName>
</protein>